<dbReference type="Pfam" id="PF01323">
    <property type="entry name" value="DSBA"/>
    <property type="match status" value="1"/>
</dbReference>
<dbReference type="PANTHER" id="PTHR13887:SF14">
    <property type="entry name" value="DISULFIDE BOND FORMATION PROTEIN D"/>
    <property type="match status" value="1"/>
</dbReference>
<evidence type="ECO:0000256" key="3">
    <source>
        <dbReference type="ARBA" id="ARBA00023002"/>
    </source>
</evidence>
<name>A0A1I1V705_9BACT</name>
<feature type="signal peptide" evidence="6">
    <location>
        <begin position="1"/>
        <end position="27"/>
    </location>
</feature>
<dbReference type="PROSITE" id="PS51352">
    <property type="entry name" value="THIOREDOXIN_2"/>
    <property type="match status" value="2"/>
</dbReference>
<proteinExistence type="inferred from homology"/>
<dbReference type="InterPro" id="IPR001853">
    <property type="entry name" value="DSBA-like_thioredoxin_dom"/>
</dbReference>
<evidence type="ECO:0000256" key="2">
    <source>
        <dbReference type="ARBA" id="ARBA00022729"/>
    </source>
</evidence>
<evidence type="ECO:0000256" key="1">
    <source>
        <dbReference type="ARBA" id="ARBA00005791"/>
    </source>
</evidence>
<organism evidence="8 9">
    <name type="scientific">Nannocystis exedens</name>
    <dbReference type="NCBI Taxonomy" id="54"/>
    <lineage>
        <taxon>Bacteria</taxon>
        <taxon>Pseudomonadati</taxon>
        <taxon>Myxococcota</taxon>
        <taxon>Polyangia</taxon>
        <taxon>Nannocystales</taxon>
        <taxon>Nannocystaceae</taxon>
        <taxon>Nannocystis</taxon>
    </lineage>
</organism>
<protein>
    <submittedName>
        <fullName evidence="8">Protein-disulfide isomerase</fullName>
    </submittedName>
</protein>
<dbReference type="OrthoDB" id="9784686at2"/>
<evidence type="ECO:0000256" key="6">
    <source>
        <dbReference type="SAM" id="SignalP"/>
    </source>
</evidence>
<dbReference type="RefSeq" id="WP_096330292.1">
    <property type="nucleotide sequence ID" value="NZ_FOMX01000004.1"/>
</dbReference>
<evidence type="ECO:0000256" key="5">
    <source>
        <dbReference type="ARBA" id="ARBA00023284"/>
    </source>
</evidence>
<evidence type="ECO:0000313" key="8">
    <source>
        <dbReference type="EMBL" id="SFD77808.1"/>
    </source>
</evidence>
<evidence type="ECO:0000256" key="4">
    <source>
        <dbReference type="ARBA" id="ARBA00023157"/>
    </source>
</evidence>
<feature type="domain" description="Thioredoxin" evidence="7">
    <location>
        <begin position="257"/>
        <end position="442"/>
    </location>
</feature>
<feature type="chain" id="PRO_5011526526" evidence="6">
    <location>
        <begin position="28"/>
        <end position="471"/>
    </location>
</feature>
<keyword evidence="3" id="KW-0560">Oxidoreductase</keyword>
<dbReference type="PANTHER" id="PTHR13887">
    <property type="entry name" value="GLUTATHIONE S-TRANSFERASE KAPPA"/>
    <property type="match status" value="1"/>
</dbReference>
<reference evidence="9" key="1">
    <citation type="submission" date="2016-10" db="EMBL/GenBank/DDBJ databases">
        <authorList>
            <person name="Varghese N."/>
            <person name="Submissions S."/>
        </authorList>
    </citation>
    <scope>NUCLEOTIDE SEQUENCE [LARGE SCALE GENOMIC DNA]</scope>
    <source>
        <strain evidence="9">ATCC 25963</strain>
    </source>
</reference>
<dbReference type="PROSITE" id="PS51257">
    <property type="entry name" value="PROKAR_LIPOPROTEIN"/>
    <property type="match status" value="1"/>
</dbReference>
<keyword evidence="9" id="KW-1185">Reference proteome</keyword>
<dbReference type="InterPro" id="IPR036249">
    <property type="entry name" value="Thioredoxin-like_sf"/>
</dbReference>
<dbReference type="AlphaFoldDB" id="A0A1I1V705"/>
<feature type="domain" description="Thioredoxin" evidence="7">
    <location>
        <begin position="42"/>
        <end position="232"/>
    </location>
</feature>
<evidence type="ECO:0000313" key="9">
    <source>
        <dbReference type="Proteomes" id="UP000199400"/>
    </source>
</evidence>
<keyword evidence="5" id="KW-0676">Redox-active center</keyword>
<comment type="similarity">
    <text evidence="1">Belongs to the thioredoxin family. DsbA subfamily.</text>
</comment>
<dbReference type="Gene3D" id="3.40.30.10">
    <property type="entry name" value="Glutaredoxin"/>
    <property type="match status" value="2"/>
</dbReference>
<dbReference type="InterPro" id="IPR012336">
    <property type="entry name" value="Thioredoxin-like_fold"/>
</dbReference>
<keyword evidence="2 6" id="KW-0732">Signal</keyword>
<evidence type="ECO:0000259" key="7">
    <source>
        <dbReference type="PROSITE" id="PS51352"/>
    </source>
</evidence>
<dbReference type="Pfam" id="PF13462">
    <property type="entry name" value="Thioredoxin_4"/>
    <property type="match status" value="1"/>
</dbReference>
<sequence length="471" mass="51969">MPRPSLRTALLGASLALLSCSRPKASAEAPAEAQATGESPLAQAAAGLPGFETGGAARDVPHERFYVEVGDAPVRGPADAPVTIVAFSDFECPYCEKGHQSMLALEKEFSGQLRFAYKAFPLEFHGYALVAALMARSALEQGKFWGFYDRIFGQKGLDLERLQEAARAAELDLAKIQDDLEALRWGTAVQKDLRQGRKLGVTGTPAYFINGRHINGAKPLELLRSVVREELDLAAKWREQGVAPDQIYAHAIADGYREVQVRRPRPGLKPDVIYPVPVDDSPQRGPATAPVTIVEFADFECGFCVRGHETLEKLRRRYGDKVRVVFKHYPLPFHSHAFLAARAAMAAHAEGKFWEFHDRLYAEKAQFDESTLLQIAKELKLDLKKFKQRLHGAEADARIVTDQDLGATLGVRGTPAYFVNGRAVDGAVPELEFRLVIQEELERAEALLREGVPPAALYHRLVTPPTPSASR</sequence>
<accession>A0A1I1V705</accession>
<dbReference type="STRING" id="54.SAMN02745121_01538"/>
<dbReference type="EMBL" id="FOMX01000004">
    <property type="protein sequence ID" value="SFD77808.1"/>
    <property type="molecule type" value="Genomic_DNA"/>
</dbReference>
<dbReference type="SUPFAM" id="SSF52833">
    <property type="entry name" value="Thioredoxin-like"/>
    <property type="match status" value="2"/>
</dbReference>
<dbReference type="Proteomes" id="UP000199400">
    <property type="component" value="Unassembled WGS sequence"/>
</dbReference>
<dbReference type="GO" id="GO:0016491">
    <property type="term" value="F:oxidoreductase activity"/>
    <property type="evidence" value="ECO:0007669"/>
    <property type="project" value="UniProtKB-KW"/>
</dbReference>
<dbReference type="GO" id="GO:0016853">
    <property type="term" value="F:isomerase activity"/>
    <property type="evidence" value="ECO:0007669"/>
    <property type="project" value="UniProtKB-KW"/>
</dbReference>
<dbReference type="InterPro" id="IPR013766">
    <property type="entry name" value="Thioredoxin_domain"/>
</dbReference>
<gene>
    <name evidence="8" type="ORF">SAMN02745121_01538</name>
</gene>
<keyword evidence="4" id="KW-1015">Disulfide bond</keyword>
<keyword evidence="8" id="KW-0413">Isomerase</keyword>